<evidence type="ECO:0000313" key="2">
    <source>
        <dbReference type="Proteomes" id="UP001221217"/>
    </source>
</evidence>
<dbReference type="EMBL" id="JAQQAL010000051">
    <property type="protein sequence ID" value="MDC7228553.1"/>
    <property type="molecule type" value="Genomic_DNA"/>
</dbReference>
<accession>A0AAJ1IFU7</accession>
<protein>
    <submittedName>
        <fullName evidence="1">Cell division protein FtsL</fullName>
    </submittedName>
</protein>
<keyword evidence="1" id="KW-0131">Cell cycle</keyword>
<evidence type="ECO:0000313" key="1">
    <source>
        <dbReference type="EMBL" id="MDC7228553.1"/>
    </source>
</evidence>
<proteinExistence type="predicted"/>
<organism evidence="1 2">
    <name type="scientific">Candidatus Thalassospirochaeta sargassi</name>
    <dbReference type="NCBI Taxonomy" id="3119039"/>
    <lineage>
        <taxon>Bacteria</taxon>
        <taxon>Pseudomonadati</taxon>
        <taxon>Spirochaetota</taxon>
        <taxon>Spirochaetia</taxon>
        <taxon>Spirochaetales</taxon>
        <taxon>Spirochaetaceae</taxon>
        <taxon>Candidatus Thalassospirochaeta</taxon>
    </lineage>
</organism>
<dbReference type="AlphaFoldDB" id="A0AAJ1IFU7"/>
<reference evidence="1 2" key="1">
    <citation type="submission" date="2022-12" db="EMBL/GenBank/DDBJ databases">
        <title>Metagenome assembled genome from gulf of manar.</title>
        <authorList>
            <person name="Kohli P."/>
            <person name="Pk S."/>
            <person name="Venkata Ramana C."/>
            <person name="Sasikala C."/>
        </authorList>
    </citation>
    <scope>NUCLEOTIDE SEQUENCE [LARGE SCALE GENOMIC DNA]</scope>
    <source>
        <strain evidence="1">JB008</strain>
    </source>
</reference>
<keyword evidence="1" id="KW-0132">Cell division</keyword>
<gene>
    <name evidence="1" type="ORF">PQJ61_17460</name>
</gene>
<dbReference type="GO" id="GO:0051301">
    <property type="term" value="P:cell division"/>
    <property type="evidence" value="ECO:0007669"/>
    <property type="project" value="UniProtKB-KW"/>
</dbReference>
<dbReference type="Proteomes" id="UP001221217">
    <property type="component" value="Unassembled WGS sequence"/>
</dbReference>
<name>A0AAJ1IFU7_9SPIO</name>
<sequence>MLKRLFIASLILLIPALLFISVWQSYRYDMLSREVAELEQQQKDLFEQNKKIVMGIEFLKSPFRINKIADEDLELKKIEPDKILRIDLGRDERQDG</sequence>
<comment type="caution">
    <text evidence="1">The sequence shown here is derived from an EMBL/GenBank/DDBJ whole genome shotgun (WGS) entry which is preliminary data.</text>
</comment>